<evidence type="ECO:0000256" key="6">
    <source>
        <dbReference type="HAMAP-Rule" id="MF_00267"/>
    </source>
</evidence>
<dbReference type="Pfam" id="PF03775">
    <property type="entry name" value="MinC_C"/>
    <property type="match status" value="1"/>
</dbReference>
<gene>
    <name evidence="6" type="primary">minC</name>
    <name evidence="8" type="ORF">SAMN05443248_3281</name>
</gene>
<dbReference type="PANTHER" id="PTHR34108">
    <property type="entry name" value="SEPTUM SITE-DETERMINING PROTEIN MINC"/>
    <property type="match status" value="1"/>
</dbReference>
<protein>
    <recommendedName>
        <fullName evidence="6">Probable septum site-determining protein MinC</fullName>
    </recommendedName>
</protein>
<organism evidence="8 9">
    <name type="scientific">Bradyrhizobium erythrophlei</name>
    <dbReference type="NCBI Taxonomy" id="1437360"/>
    <lineage>
        <taxon>Bacteria</taxon>
        <taxon>Pseudomonadati</taxon>
        <taxon>Pseudomonadota</taxon>
        <taxon>Alphaproteobacteria</taxon>
        <taxon>Hyphomicrobiales</taxon>
        <taxon>Nitrobacteraceae</taxon>
        <taxon>Bradyrhizobium</taxon>
    </lineage>
</organism>
<accession>A0A1M5PAC4</accession>
<dbReference type="InterPro" id="IPR036145">
    <property type="entry name" value="MinC_C_sf"/>
</dbReference>
<evidence type="ECO:0000256" key="4">
    <source>
        <dbReference type="ARBA" id="ARBA00023306"/>
    </source>
</evidence>
<dbReference type="EMBL" id="LT670817">
    <property type="protein sequence ID" value="SHG98635.1"/>
    <property type="molecule type" value="Genomic_DNA"/>
</dbReference>
<proteinExistence type="inferred from homology"/>
<keyword evidence="4 6" id="KW-0131">Cell cycle</keyword>
<dbReference type="GO" id="GO:0000917">
    <property type="term" value="P:division septum assembly"/>
    <property type="evidence" value="ECO:0007669"/>
    <property type="project" value="UniProtKB-KW"/>
</dbReference>
<reference evidence="8 9" key="1">
    <citation type="submission" date="2016-11" db="EMBL/GenBank/DDBJ databases">
        <authorList>
            <person name="Jaros S."/>
            <person name="Januszkiewicz K."/>
            <person name="Wedrychowicz H."/>
        </authorList>
    </citation>
    <scope>NUCLEOTIDE SEQUENCE [LARGE SCALE GENOMIC DNA]</scope>
    <source>
        <strain evidence="8 9">GAS138</strain>
    </source>
</reference>
<feature type="domain" description="Septum formation inhibitor MinC C-terminal" evidence="7">
    <location>
        <begin position="127"/>
        <end position="226"/>
    </location>
</feature>
<dbReference type="SUPFAM" id="SSF63848">
    <property type="entry name" value="Cell-division inhibitor MinC, C-terminal domain"/>
    <property type="match status" value="1"/>
</dbReference>
<comment type="function">
    <text evidence="5 6">Cell division inhibitor that blocks the formation of polar Z ring septums. Rapidly oscillates between the poles of the cell to destabilize FtsZ filaments that have formed before they mature into polar Z rings. Prevents FtsZ polymerization.</text>
</comment>
<evidence type="ECO:0000313" key="8">
    <source>
        <dbReference type="EMBL" id="SHG98635.1"/>
    </source>
</evidence>
<dbReference type="HAMAP" id="MF_00267">
    <property type="entry name" value="MinC"/>
    <property type="match status" value="1"/>
</dbReference>
<evidence type="ECO:0000259" key="7">
    <source>
        <dbReference type="Pfam" id="PF03775"/>
    </source>
</evidence>
<keyword evidence="3 6" id="KW-0717">Septation</keyword>
<dbReference type="PANTHER" id="PTHR34108:SF1">
    <property type="entry name" value="SEPTUM SITE-DETERMINING PROTEIN MINC"/>
    <property type="match status" value="1"/>
</dbReference>
<dbReference type="AlphaFoldDB" id="A0A1M5PAC4"/>
<dbReference type="NCBIfam" id="TIGR01222">
    <property type="entry name" value="minC"/>
    <property type="match status" value="1"/>
</dbReference>
<name>A0A1M5PAC4_9BRAD</name>
<dbReference type="InterPro" id="IPR005526">
    <property type="entry name" value="Septum_form_inhib_MinC_C"/>
</dbReference>
<dbReference type="OrthoDB" id="9794530at2"/>
<sequence length="230" mass="24270">MDASAAPTGQLVRMRGRSYVAFVFSPVVPIVGWLEEIDATLARSPGFFVGKPVVLDLSAVDLSQPAIAHLVASLEQRNIRVLGIEGVDAALVTTSMPPLLTGGRSCMLTQNEPKKPEAKPKPMSLLLDSPVRSGQSIVFAEGDVTVVGSVGSGAEIVAGGSIHVYGTLRGRAMAGVNGNSAARIYCQKIEAELLAIDGYYRTAEDIGATLRNRPAQAWLDGDIMRISPLN</sequence>
<comment type="subunit">
    <text evidence="6">Interacts with MinD and FtsZ.</text>
</comment>
<evidence type="ECO:0000256" key="3">
    <source>
        <dbReference type="ARBA" id="ARBA00023210"/>
    </source>
</evidence>
<dbReference type="GO" id="GO:1901891">
    <property type="term" value="P:regulation of cell septum assembly"/>
    <property type="evidence" value="ECO:0007669"/>
    <property type="project" value="InterPro"/>
</dbReference>
<dbReference type="Gene3D" id="3.30.70.260">
    <property type="match status" value="1"/>
</dbReference>
<keyword evidence="2 6" id="KW-0132">Cell division</keyword>
<evidence type="ECO:0000256" key="5">
    <source>
        <dbReference type="ARBA" id="ARBA00025606"/>
    </source>
</evidence>
<dbReference type="RefSeq" id="WP_079602294.1">
    <property type="nucleotide sequence ID" value="NZ_LT670817.1"/>
</dbReference>
<comment type="similarity">
    <text evidence="1 6">Belongs to the MinC family.</text>
</comment>
<evidence type="ECO:0000256" key="1">
    <source>
        <dbReference type="ARBA" id="ARBA00006291"/>
    </source>
</evidence>
<dbReference type="Gene3D" id="2.160.20.70">
    <property type="match status" value="1"/>
</dbReference>
<dbReference type="InterPro" id="IPR016098">
    <property type="entry name" value="CAP/MinC_C"/>
</dbReference>
<dbReference type="Proteomes" id="UP000189796">
    <property type="component" value="Chromosome I"/>
</dbReference>
<evidence type="ECO:0000313" key="9">
    <source>
        <dbReference type="Proteomes" id="UP000189796"/>
    </source>
</evidence>
<evidence type="ECO:0000256" key="2">
    <source>
        <dbReference type="ARBA" id="ARBA00022618"/>
    </source>
</evidence>
<dbReference type="InterPro" id="IPR013033">
    <property type="entry name" value="MinC"/>
</dbReference>
<dbReference type="GO" id="GO:0000902">
    <property type="term" value="P:cell morphogenesis"/>
    <property type="evidence" value="ECO:0007669"/>
    <property type="project" value="InterPro"/>
</dbReference>